<organism evidence="2 3">
    <name type="scientific">Staphylococcus aureus</name>
    <dbReference type="NCBI Taxonomy" id="1280"/>
    <lineage>
        <taxon>Bacteria</taxon>
        <taxon>Bacillati</taxon>
        <taxon>Bacillota</taxon>
        <taxon>Bacilli</taxon>
        <taxon>Bacillales</taxon>
        <taxon>Staphylococcaceae</taxon>
        <taxon>Staphylococcus</taxon>
    </lineage>
</organism>
<protein>
    <submittedName>
        <fullName evidence="2">Transcription factor</fullName>
    </submittedName>
</protein>
<proteinExistence type="predicted"/>
<dbReference type="AlphaFoldDB" id="A0A380E2W8"/>
<reference evidence="2 3" key="1">
    <citation type="submission" date="2018-06" db="EMBL/GenBank/DDBJ databases">
        <authorList>
            <consortium name="Pathogen Informatics"/>
            <person name="Doyle S."/>
        </authorList>
    </citation>
    <scope>NUCLEOTIDE SEQUENCE [LARGE SCALE GENOMIC DNA]</scope>
    <source>
        <strain evidence="2 3">NCTC5664</strain>
    </source>
</reference>
<gene>
    <name evidence="2" type="ORF">NCTC5664_03719</name>
</gene>
<dbReference type="Gene3D" id="3.40.50.620">
    <property type="entry name" value="HUPs"/>
    <property type="match status" value="1"/>
</dbReference>
<feature type="domain" description="UspA" evidence="1">
    <location>
        <begin position="1"/>
        <end position="67"/>
    </location>
</feature>
<evidence type="ECO:0000313" key="3">
    <source>
        <dbReference type="Proteomes" id="UP000254502"/>
    </source>
</evidence>
<dbReference type="Pfam" id="PF00582">
    <property type="entry name" value="Usp"/>
    <property type="match status" value="1"/>
</dbReference>
<evidence type="ECO:0000259" key="1">
    <source>
        <dbReference type="Pfam" id="PF00582"/>
    </source>
</evidence>
<sequence>MYKNILLGVDTQLKNEKALKEVSKLAGEGTVVTVLNAISEQDAQASIKAGVHLNKLTEERSKRLEKNTQSFRRLWY</sequence>
<dbReference type="InterPro" id="IPR006016">
    <property type="entry name" value="UspA"/>
</dbReference>
<evidence type="ECO:0000313" key="2">
    <source>
        <dbReference type="EMBL" id="SUK95183.1"/>
    </source>
</evidence>
<accession>A0A380E2W8</accession>
<dbReference type="Proteomes" id="UP000254502">
    <property type="component" value="Unassembled WGS sequence"/>
</dbReference>
<dbReference type="EMBL" id="UHAQ01000004">
    <property type="protein sequence ID" value="SUK95183.1"/>
    <property type="molecule type" value="Genomic_DNA"/>
</dbReference>
<dbReference type="InterPro" id="IPR014729">
    <property type="entry name" value="Rossmann-like_a/b/a_fold"/>
</dbReference>
<name>A0A380E2W8_STAAU</name>